<comment type="caution">
    <text evidence="1">The sequence shown here is derived from an EMBL/GenBank/DDBJ whole genome shotgun (WGS) entry which is preliminary data.</text>
</comment>
<dbReference type="Proteomes" id="UP000051568">
    <property type="component" value="Unassembled WGS sequence"/>
</dbReference>
<evidence type="ECO:0000313" key="1">
    <source>
        <dbReference type="EMBL" id="KRN66629.1"/>
    </source>
</evidence>
<dbReference type="EMBL" id="JQBR01000004">
    <property type="protein sequence ID" value="KRN66629.1"/>
    <property type="molecule type" value="Genomic_DNA"/>
</dbReference>
<accession>A0A0R2IUP1</accession>
<dbReference type="PATRIC" id="fig|319652.3.peg.1232"/>
<sequence>MGISSFHHHLHHAQNEKSLSILQPIKHFNAIDAPILACEKNHRNQNHSRYQTSQRDQIKSTLAGTGGNPCMSQLIIIVNSNIKKAIAPLLRLNLVRRPLYLCAHTPSYFSYELILYHQTQKATRTIRGSFPS</sequence>
<organism evidence="1 2">
    <name type="scientific">Pediococcus cellicola</name>
    <dbReference type="NCBI Taxonomy" id="319652"/>
    <lineage>
        <taxon>Bacteria</taxon>
        <taxon>Bacillati</taxon>
        <taxon>Bacillota</taxon>
        <taxon>Bacilli</taxon>
        <taxon>Lactobacillales</taxon>
        <taxon>Lactobacillaceae</taxon>
        <taxon>Pediococcus</taxon>
    </lineage>
</organism>
<name>A0A0R2IUP1_9LACO</name>
<dbReference type="AlphaFoldDB" id="A0A0R2IUP1"/>
<evidence type="ECO:0000313" key="2">
    <source>
        <dbReference type="Proteomes" id="UP000051568"/>
    </source>
</evidence>
<protein>
    <submittedName>
        <fullName evidence="1">Uncharacterized protein</fullName>
    </submittedName>
</protein>
<gene>
    <name evidence="1" type="ORF">IV80_GL001218</name>
</gene>
<keyword evidence="2" id="KW-1185">Reference proteome</keyword>
<proteinExistence type="predicted"/>
<reference evidence="1 2" key="1">
    <citation type="journal article" date="2015" name="Genome Announc.">
        <title>Expanding the biotechnology potential of lactobacilli through comparative genomics of 213 strains and associated genera.</title>
        <authorList>
            <person name="Sun Z."/>
            <person name="Harris H.M."/>
            <person name="McCann A."/>
            <person name="Guo C."/>
            <person name="Argimon S."/>
            <person name="Zhang W."/>
            <person name="Yang X."/>
            <person name="Jeffery I.B."/>
            <person name="Cooney J.C."/>
            <person name="Kagawa T.F."/>
            <person name="Liu W."/>
            <person name="Song Y."/>
            <person name="Salvetti E."/>
            <person name="Wrobel A."/>
            <person name="Rasinkangas P."/>
            <person name="Parkhill J."/>
            <person name="Rea M.C."/>
            <person name="O'Sullivan O."/>
            <person name="Ritari J."/>
            <person name="Douillard F.P."/>
            <person name="Paul Ross R."/>
            <person name="Yang R."/>
            <person name="Briner A.E."/>
            <person name="Felis G.E."/>
            <person name="de Vos W.M."/>
            <person name="Barrangou R."/>
            <person name="Klaenhammer T.R."/>
            <person name="Caufield P.W."/>
            <person name="Cui Y."/>
            <person name="Zhang H."/>
            <person name="O'Toole P.W."/>
        </authorList>
    </citation>
    <scope>NUCLEOTIDE SEQUENCE [LARGE SCALE GENOMIC DNA]</scope>
    <source>
        <strain evidence="1 2">DSM 17757</strain>
    </source>
</reference>